<feature type="transmembrane region" description="Helical" evidence="2">
    <location>
        <begin position="106"/>
        <end position="129"/>
    </location>
</feature>
<name>A0AAV9NWL1_9PEZI</name>
<dbReference type="AlphaFoldDB" id="A0AAV9NWL1"/>
<dbReference type="PANTHER" id="PTHR37576">
    <property type="entry name" value="DEFECT AT LOW TEMPERATURE PROTEIN 1"/>
    <property type="match status" value="1"/>
</dbReference>
<keyword evidence="2" id="KW-1133">Transmembrane helix</keyword>
<feature type="region of interest" description="Disordered" evidence="1">
    <location>
        <begin position="1"/>
        <end position="46"/>
    </location>
</feature>
<evidence type="ECO:0000313" key="4">
    <source>
        <dbReference type="Proteomes" id="UP001337655"/>
    </source>
</evidence>
<evidence type="ECO:0000256" key="1">
    <source>
        <dbReference type="SAM" id="MobiDB-lite"/>
    </source>
</evidence>
<dbReference type="RefSeq" id="XP_064654567.1">
    <property type="nucleotide sequence ID" value="XM_064807194.1"/>
</dbReference>
<feature type="compositionally biased region" description="Basic and acidic residues" evidence="1">
    <location>
        <begin position="37"/>
        <end position="46"/>
    </location>
</feature>
<protein>
    <submittedName>
        <fullName evidence="3">Uncharacterized protein</fullName>
    </submittedName>
</protein>
<comment type="caution">
    <text evidence="3">The sequence shown here is derived from an EMBL/GenBank/DDBJ whole genome shotgun (WGS) entry which is preliminary data.</text>
</comment>
<dbReference type="GeneID" id="89931298"/>
<feature type="transmembrane region" description="Helical" evidence="2">
    <location>
        <begin position="505"/>
        <end position="529"/>
    </location>
</feature>
<keyword evidence="4" id="KW-1185">Reference proteome</keyword>
<evidence type="ECO:0000313" key="3">
    <source>
        <dbReference type="EMBL" id="KAK5164274.1"/>
    </source>
</evidence>
<sequence length="607" mass="65864">MDLGTMAEAQEQPTDHTNKIQPSSPLTPADTLGESPQDAHRPVECSCDSKHTAHISDAPSNVDYGIPTSTTDSSFGWKYTYESAQPSQPSNRHCEGRPWRTTLFRFGPLTGLLAMLLALASMVASSGVLVGSHGADTRSWTAPPATYLAVLTAVANLCVRYACLQAAYFDYAVSLNVSMGSQLPTNWDHAGWQRAPLSDTVSHWSQVFNDTVPIGGNRTAPNNLWPLPSVKSPELYRDLTALVRSNAPLSGINGCPQTCKAVIRAPALTPSICTTNEYPVDYRLTAVRNTTLLGWLAPPLKAQAFQIAVGLVEPDDGGQESIRLVTAFYDGEDCSGILHQTACTLVSATADYNITIRDGTATLDDPGHPHLVARAHNAPVDLSIDPAIAGHPSTLASVMTQAWLKWEGGVAVVGDDRRRLAQYIQGQSPDTYRTYGEQLCPRYRDPRADVVADLNRMMVWAGMVAAYQEEPYRSVLESRMDPGEYLESAVTGQRIGDHSVYSADWAYLIAAVVVAVLCVATIAPIYWGWWTLGRPVSFSPLEIAKAFEAPLLEPNGSNCSDRDLARDAEGRAIRYGARSNLFVNGKTKLSFADPQYVAKPVFGSRFA</sequence>
<organism evidence="3 4">
    <name type="scientific">Saxophila tyrrhenica</name>
    <dbReference type="NCBI Taxonomy" id="1690608"/>
    <lineage>
        <taxon>Eukaryota</taxon>
        <taxon>Fungi</taxon>
        <taxon>Dikarya</taxon>
        <taxon>Ascomycota</taxon>
        <taxon>Pezizomycotina</taxon>
        <taxon>Dothideomycetes</taxon>
        <taxon>Dothideomycetidae</taxon>
        <taxon>Mycosphaerellales</taxon>
        <taxon>Extremaceae</taxon>
        <taxon>Saxophila</taxon>
    </lineage>
</organism>
<keyword evidence="2" id="KW-0812">Transmembrane</keyword>
<dbReference type="EMBL" id="JAVRRT010000020">
    <property type="protein sequence ID" value="KAK5164274.1"/>
    <property type="molecule type" value="Genomic_DNA"/>
</dbReference>
<evidence type="ECO:0000256" key="2">
    <source>
        <dbReference type="SAM" id="Phobius"/>
    </source>
</evidence>
<dbReference type="PANTHER" id="PTHR37576:SF2">
    <property type="entry name" value="DEFECT AT LOW TEMPERATURE PROTEIN 1"/>
    <property type="match status" value="1"/>
</dbReference>
<dbReference type="Proteomes" id="UP001337655">
    <property type="component" value="Unassembled WGS sequence"/>
</dbReference>
<proteinExistence type="predicted"/>
<gene>
    <name evidence="3" type="ORF">LTR77_009968</name>
</gene>
<reference evidence="3 4" key="1">
    <citation type="submission" date="2023-08" db="EMBL/GenBank/DDBJ databases">
        <title>Black Yeasts Isolated from many extreme environments.</title>
        <authorList>
            <person name="Coleine C."/>
            <person name="Stajich J.E."/>
            <person name="Selbmann L."/>
        </authorList>
    </citation>
    <scope>NUCLEOTIDE SEQUENCE [LARGE SCALE GENOMIC DNA]</scope>
    <source>
        <strain evidence="3 4">CCFEE 5935</strain>
    </source>
</reference>
<keyword evidence="2" id="KW-0472">Membrane</keyword>
<accession>A0AAV9NWL1</accession>